<feature type="region of interest" description="Disordered" evidence="1">
    <location>
        <begin position="1"/>
        <end position="37"/>
    </location>
</feature>
<organism evidence="2 3">
    <name type="scientific">Ficus carica</name>
    <name type="common">Common fig</name>
    <dbReference type="NCBI Taxonomy" id="3494"/>
    <lineage>
        <taxon>Eukaryota</taxon>
        <taxon>Viridiplantae</taxon>
        <taxon>Streptophyta</taxon>
        <taxon>Embryophyta</taxon>
        <taxon>Tracheophyta</taxon>
        <taxon>Spermatophyta</taxon>
        <taxon>Magnoliopsida</taxon>
        <taxon>eudicotyledons</taxon>
        <taxon>Gunneridae</taxon>
        <taxon>Pentapetalae</taxon>
        <taxon>rosids</taxon>
        <taxon>fabids</taxon>
        <taxon>Rosales</taxon>
        <taxon>Moraceae</taxon>
        <taxon>Ficeae</taxon>
        <taxon>Ficus</taxon>
    </lineage>
</organism>
<comment type="caution">
    <text evidence="2">The sequence shown here is derived from an EMBL/GenBank/DDBJ whole genome shotgun (WGS) entry which is preliminary data.</text>
</comment>
<protein>
    <submittedName>
        <fullName evidence="2">Uncharacterized protein</fullName>
    </submittedName>
</protein>
<keyword evidence="3" id="KW-1185">Reference proteome</keyword>
<evidence type="ECO:0000313" key="2">
    <source>
        <dbReference type="EMBL" id="GMN26155.1"/>
    </source>
</evidence>
<gene>
    <name evidence="2" type="ORF">TIFTF001_049272</name>
</gene>
<evidence type="ECO:0000256" key="1">
    <source>
        <dbReference type="SAM" id="MobiDB-lite"/>
    </source>
</evidence>
<dbReference type="Proteomes" id="UP001187192">
    <property type="component" value="Unassembled WGS sequence"/>
</dbReference>
<reference evidence="2" key="1">
    <citation type="submission" date="2023-07" db="EMBL/GenBank/DDBJ databases">
        <title>draft genome sequence of fig (Ficus carica).</title>
        <authorList>
            <person name="Takahashi T."/>
            <person name="Nishimura K."/>
        </authorList>
    </citation>
    <scope>NUCLEOTIDE SEQUENCE</scope>
</reference>
<sequence length="46" mass="4938">MDALDDLPEDPPLIVISSDDEDPEELPLEDGEADSNVSAVTIIDLD</sequence>
<accession>A0AA88CPQ3</accession>
<feature type="compositionally biased region" description="Acidic residues" evidence="1">
    <location>
        <begin position="18"/>
        <end position="33"/>
    </location>
</feature>
<proteinExistence type="predicted"/>
<evidence type="ECO:0000313" key="3">
    <source>
        <dbReference type="Proteomes" id="UP001187192"/>
    </source>
</evidence>
<dbReference type="AlphaFoldDB" id="A0AA88CPQ3"/>
<dbReference type="EMBL" id="BTGU01006975">
    <property type="protein sequence ID" value="GMN26155.1"/>
    <property type="molecule type" value="Genomic_DNA"/>
</dbReference>
<name>A0AA88CPQ3_FICCA</name>